<accession>A0ABS5JY59</accession>
<dbReference type="Pfam" id="PF08240">
    <property type="entry name" value="ADH_N"/>
    <property type="match status" value="1"/>
</dbReference>
<dbReference type="InterPro" id="IPR013154">
    <property type="entry name" value="ADH-like_N"/>
</dbReference>
<evidence type="ECO:0000256" key="2">
    <source>
        <dbReference type="ARBA" id="ARBA00008072"/>
    </source>
</evidence>
<dbReference type="InterPro" id="IPR002328">
    <property type="entry name" value="ADH_Zn_CS"/>
</dbReference>
<proteinExistence type="inferred from homology"/>
<organism evidence="8 9">
    <name type="scientific">Carboxylicivirga linearis</name>
    <dbReference type="NCBI Taxonomy" id="1628157"/>
    <lineage>
        <taxon>Bacteria</taxon>
        <taxon>Pseudomonadati</taxon>
        <taxon>Bacteroidota</taxon>
        <taxon>Bacteroidia</taxon>
        <taxon>Marinilabiliales</taxon>
        <taxon>Marinilabiliaceae</taxon>
        <taxon>Carboxylicivirga</taxon>
    </lineage>
</organism>
<dbReference type="Proteomes" id="UP000708576">
    <property type="component" value="Unassembled WGS sequence"/>
</dbReference>
<keyword evidence="3 6" id="KW-0479">Metal-binding</keyword>
<dbReference type="PANTHER" id="PTHR43161">
    <property type="entry name" value="SORBITOL DEHYDROGENASE"/>
    <property type="match status" value="1"/>
</dbReference>
<dbReference type="Gene3D" id="3.90.180.10">
    <property type="entry name" value="Medium-chain alcohol dehydrogenases, catalytic domain"/>
    <property type="match status" value="1"/>
</dbReference>
<evidence type="ECO:0000313" key="8">
    <source>
        <dbReference type="EMBL" id="MBS2099818.1"/>
    </source>
</evidence>
<comment type="cofactor">
    <cofactor evidence="1 6">
        <name>Zn(2+)</name>
        <dbReference type="ChEBI" id="CHEBI:29105"/>
    </cofactor>
</comment>
<name>A0ABS5JY59_9BACT</name>
<dbReference type="InterPro" id="IPR011032">
    <property type="entry name" value="GroES-like_sf"/>
</dbReference>
<protein>
    <submittedName>
        <fullName evidence="8">Alcohol dehydrogenase catalytic domain-containing protein</fullName>
    </submittedName>
</protein>
<evidence type="ECO:0000259" key="7">
    <source>
        <dbReference type="SMART" id="SM00829"/>
    </source>
</evidence>
<keyword evidence="5" id="KW-0560">Oxidoreductase</keyword>
<dbReference type="SUPFAM" id="SSF50129">
    <property type="entry name" value="GroES-like"/>
    <property type="match status" value="1"/>
</dbReference>
<evidence type="ECO:0000256" key="3">
    <source>
        <dbReference type="ARBA" id="ARBA00022723"/>
    </source>
</evidence>
<dbReference type="EMBL" id="JAGUCO010000015">
    <property type="protein sequence ID" value="MBS2099818.1"/>
    <property type="molecule type" value="Genomic_DNA"/>
</dbReference>
<reference evidence="8 9" key="1">
    <citation type="journal article" date="2015" name="Int. J. Syst. Evol. Microbiol.">
        <title>Carboxylicivirga linearis sp. nov., isolated from a sea cucumber culture pond.</title>
        <authorList>
            <person name="Wang F.Q."/>
            <person name="Zhou Y.X."/>
            <person name="Lin X.Z."/>
            <person name="Chen G.J."/>
            <person name="Du Z.J."/>
        </authorList>
    </citation>
    <scope>NUCLEOTIDE SEQUENCE [LARGE SCALE GENOMIC DNA]</scope>
    <source>
        <strain evidence="8 9">FB218</strain>
    </source>
</reference>
<dbReference type="InterPro" id="IPR020843">
    <property type="entry name" value="ER"/>
</dbReference>
<dbReference type="InterPro" id="IPR013149">
    <property type="entry name" value="ADH-like_C"/>
</dbReference>
<evidence type="ECO:0000256" key="6">
    <source>
        <dbReference type="RuleBase" id="RU361277"/>
    </source>
</evidence>
<evidence type="ECO:0000256" key="4">
    <source>
        <dbReference type="ARBA" id="ARBA00022833"/>
    </source>
</evidence>
<evidence type="ECO:0000256" key="5">
    <source>
        <dbReference type="ARBA" id="ARBA00023002"/>
    </source>
</evidence>
<comment type="caution">
    <text evidence="8">The sequence shown here is derived from an EMBL/GenBank/DDBJ whole genome shotgun (WGS) entry which is preliminary data.</text>
</comment>
<dbReference type="SUPFAM" id="SSF51735">
    <property type="entry name" value="NAD(P)-binding Rossmann-fold domains"/>
    <property type="match status" value="1"/>
</dbReference>
<keyword evidence="9" id="KW-1185">Reference proteome</keyword>
<dbReference type="Gene3D" id="3.40.50.720">
    <property type="entry name" value="NAD(P)-binding Rossmann-like Domain"/>
    <property type="match status" value="1"/>
</dbReference>
<dbReference type="Pfam" id="PF00107">
    <property type="entry name" value="ADH_zinc_N"/>
    <property type="match status" value="1"/>
</dbReference>
<gene>
    <name evidence="8" type="ORF">KEM10_16125</name>
</gene>
<evidence type="ECO:0000256" key="1">
    <source>
        <dbReference type="ARBA" id="ARBA00001947"/>
    </source>
</evidence>
<comment type="similarity">
    <text evidence="2 6">Belongs to the zinc-containing alcohol dehydrogenase family.</text>
</comment>
<dbReference type="PANTHER" id="PTHR43161:SF9">
    <property type="entry name" value="SORBITOL DEHYDROGENASE"/>
    <property type="match status" value="1"/>
</dbReference>
<sequence>MKAVKISGIRKIGVYDVAESNIVKDDEVKVAIQSVGVCGSDIHYYNEGNIGSQVVEYPWGVGHEAAGRVLAVGSEVKDVKPGDKVAIEPTVYCGECSECLNDRRHTCLNQKFLGCPGQMEGCMSETFVIPQICCVKVPDHLSPQLAAFAEPLSIGLYAYKLSAMHQKDFKVAILGAGPIGLTVLASCLHGEQKHITVIEPLDYRKNFAKECGAAASFTPDEEEEIKQQASLGYDVVYECCGKQEALDQALRILKPGGKLMFVGIPETQSLSYNMDLMRRKEICVQNVRRQNNSFEEAIDMIAQNPDYYQKMITHNYTVDESGQAFENVAGYRDNVIKAMVNF</sequence>
<dbReference type="RefSeq" id="WP_212217059.1">
    <property type="nucleotide sequence ID" value="NZ_JAGUCO010000015.1"/>
</dbReference>
<dbReference type="PROSITE" id="PS00059">
    <property type="entry name" value="ADH_ZINC"/>
    <property type="match status" value="1"/>
</dbReference>
<feature type="domain" description="Enoyl reductase (ER)" evidence="7">
    <location>
        <begin position="13"/>
        <end position="336"/>
    </location>
</feature>
<dbReference type="InterPro" id="IPR036291">
    <property type="entry name" value="NAD(P)-bd_dom_sf"/>
</dbReference>
<evidence type="ECO:0000313" key="9">
    <source>
        <dbReference type="Proteomes" id="UP000708576"/>
    </source>
</evidence>
<dbReference type="SMART" id="SM00829">
    <property type="entry name" value="PKS_ER"/>
    <property type="match status" value="1"/>
</dbReference>
<keyword evidence="4 6" id="KW-0862">Zinc</keyword>